<sequence>MQRFGQSPNGKQRFRCAVCSKTFIRKNRKHKRHQERHWFKLWVMEHYSIRQLSDLSGHSPAKLTRIKHDWLEQSPPECEDCRPFTHLVLDGTYFHKDGCLVTLMHAADQTILSSLYVPKEGFATSFPWLKGLKERGLAPLAITTDGERSALRAIGALWPQARIQRCLYHIQHEGCRWLRTYPGTQAGRELRWLLLSLTSIRSVKERNRFVSTYKAWLGQHRPFVLSLPMQSKANVDLKRTLTLINNALPDMFHYLMDPCIHATTNALEGWHSRLKRAYRQHAGLSQRHKIQFLKWYSYFENQQKTNNP</sequence>
<gene>
    <name evidence="1" type="ORF">K8G79_00255</name>
</gene>
<proteinExistence type="predicted"/>
<dbReference type="EMBL" id="JAIOIU010000006">
    <property type="protein sequence ID" value="MBZ0158578.1"/>
    <property type="molecule type" value="Genomic_DNA"/>
</dbReference>
<comment type="caution">
    <text evidence="1">The sequence shown here is derived from an EMBL/GenBank/DDBJ whole genome shotgun (WGS) entry which is preliminary data.</text>
</comment>
<evidence type="ECO:0000313" key="2">
    <source>
        <dbReference type="Proteomes" id="UP001197609"/>
    </source>
</evidence>
<accession>A0AAJ1EHV1</accession>
<organism evidence="1 2">
    <name type="scientific">Candidatus Methylomirabilis tolerans</name>
    <dbReference type="NCBI Taxonomy" id="3123416"/>
    <lineage>
        <taxon>Bacteria</taxon>
        <taxon>Candidatus Methylomirabilota</taxon>
        <taxon>Candidatus Methylomirabilia</taxon>
        <taxon>Candidatus Methylomirabilales</taxon>
        <taxon>Candidatus Methylomirabilaceae</taxon>
        <taxon>Candidatus Methylomirabilis</taxon>
    </lineage>
</organism>
<dbReference type="AlphaFoldDB" id="A0AAJ1EHV1"/>
<dbReference type="Proteomes" id="UP001197609">
    <property type="component" value="Unassembled WGS sequence"/>
</dbReference>
<reference evidence="1 2" key="1">
    <citation type="journal article" date="2021" name="bioRxiv">
        <title>Unraveling nitrogen, sulfur and carbon metabolic pathways and microbial community transcriptional responses to substrate deprivation and toxicity stresses in a bioreactor mimicking anoxic brackish coastal sediment conditions.</title>
        <authorList>
            <person name="Martins P.D."/>
            <person name="Echeveste M.J."/>
            <person name="Arshad A."/>
            <person name="Kurth J."/>
            <person name="Ouboter H."/>
            <person name="Jetten M.S.M."/>
            <person name="Welte C.U."/>
        </authorList>
    </citation>
    <scope>NUCLEOTIDE SEQUENCE [LARGE SCALE GENOMIC DNA]</scope>
    <source>
        <strain evidence="1">MAG_38</strain>
    </source>
</reference>
<protein>
    <submittedName>
        <fullName evidence="1">Uncharacterized protein</fullName>
    </submittedName>
</protein>
<name>A0AAJ1EHV1_9BACT</name>
<evidence type="ECO:0000313" key="1">
    <source>
        <dbReference type="EMBL" id="MBZ0158578.1"/>
    </source>
</evidence>